<evidence type="ECO:0000313" key="2">
    <source>
        <dbReference type="EMBL" id="KAJ8486498.1"/>
    </source>
</evidence>
<name>A0AAV8R5T6_ENSVE</name>
<gene>
    <name evidence="2" type="ORF">OPV22_018983</name>
</gene>
<keyword evidence="3" id="KW-1185">Reference proteome</keyword>
<comment type="caution">
    <text evidence="2">The sequence shown here is derived from an EMBL/GenBank/DDBJ whole genome shotgun (WGS) entry which is preliminary data.</text>
</comment>
<feature type="compositionally biased region" description="Basic and acidic residues" evidence="1">
    <location>
        <begin position="34"/>
        <end position="47"/>
    </location>
</feature>
<proteinExistence type="predicted"/>
<feature type="compositionally biased region" description="Basic residues" evidence="1">
    <location>
        <begin position="59"/>
        <end position="68"/>
    </location>
</feature>
<feature type="region of interest" description="Disordered" evidence="1">
    <location>
        <begin position="1"/>
        <end position="69"/>
    </location>
</feature>
<accession>A0AAV8R5T6</accession>
<protein>
    <submittedName>
        <fullName evidence="2">Uncharacterized protein</fullName>
    </submittedName>
</protein>
<evidence type="ECO:0000256" key="1">
    <source>
        <dbReference type="SAM" id="MobiDB-lite"/>
    </source>
</evidence>
<sequence>MTTRGGGGEGEGRRRRNWSHAENARGVVGWGCPKRVEGRARRLEKETVGGSPTDADPKTRRKPTRLRARTSLPQNRECGFPSWVSRLSLSSLSLPDRITPEEFRGGPPHIHVRSLRRHITPELYQGDSSLGSRCQESKCIGFNLFTIRAATQPQSAIRNPVWSERGVHALLSLSLGKIPEIYKRFE</sequence>
<dbReference type="EMBL" id="JAQQAF010000005">
    <property type="protein sequence ID" value="KAJ8486498.1"/>
    <property type="molecule type" value="Genomic_DNA"/>
</dbReference>
<organism evidence="2 3">
    <name type="scientific">Ensete ventricosum</name>
    <name type="common">Abyssinian banana</name>
    <name type="synonym">Musa ensete</name>
    <dbReference type="NCBI Taxonomy" id="4639"/>
    <lineage>
        <taxon>Eukaryota</taxon>
        <taxon>Viridiplantae</taxon>
        <taxon>Streptophyta</taxon>
        <taxon>Embryophyta</taxon>
        <taxon>Tracheophyta</taxon>
        <taxon>Spermatophyta</taxon>
        <taxon>Magnoliopsida</taxon>
        <taxon>Liliopsida</taxon>
        <taxon>Zingiberales</taxon>
        <taxon>Musaceae</taxon>
        <taxon>Ensete</taxon>
    </lineage>
</organism>
<dbReference type="Proteomes" id="UP001222027">
    <property type="component" value="Unassembled WGS sequence"/>
</dbReference>
<evidence type="ECO:0000313" key="3">
    <source>
        <dbReference type="Proteomes" id="UP001222027"/>
    </source>
</evidence>
<reference evidence="2 3" key="1">
    <citation type="submission" date="2022-12" db="EMBL/GenBank/DDBJ databases">
        <title>Chromosome-scale assembly of the Ensete ventricosum genome.</title>
        <authorList>
            <person name="Dussert Y."/>
            <person name="Stocks J."/>
            <person name="Wendawek A."/>
            <person name="Woldeyes F."/>
            <person name="Nichols R.A."/>
            <person name="Borrell J.S."/>
        </authorList>
    </citation>
    <scope>NUCLEOTIDE SEQUENCE [LARGE SCALE GENOMIC DNA]</scope>
    <source>
        <strain evidence="3">cv. Maze</strain>
        <tissue evidence="2">Seeds</tissue>
    </source>
</reference>
<dbReference type="AlphaFoldDB" id="A0AAV8R5T6"/>